<name>A0A839IM17_9GAMM</name>
<reference evidence="1 2" key="1">
    <citation type="submission" date="2020-08" db="EMBL/GenBank/DDBJ databases">
        <title>Oceanospirillum sp. nov. isolated from marine sediment.</title>
        <authorList>
            <person name="Ji X."/>
        </authorList>
    </citation>
    <scope>NUCLEOTIDE SEQUENCE [LARGE SCALE GENOMIC DNA]</scope>
    <source>
        <strain evidence="1 2">D5</strain>
    </source>
</reference>
<protein>
    <recommendedName>
        <fullName evidence="3">Outer membrane protein assembly factor BamC</fullName>
    </recommendedName>
</protein>
<dbReference type="Proteomes" id="UP000565262">
    <property type="component" value="Unassembled WGS sequence"/>
</dbReference>
<organism evidence="1 2">
    <name type="scientific">Oceanospirillum sediminis</name>
    <dbReference type="NCBI Taxonomy" id="2760088"/>
    <lineage>
        <taxon>Bacteria</taxon>
        <taxon>Pseudomonadati</taxon>
        <taxon>Pseudomonadota</taxon>
        <taxon>Gammaproteobacteria</taxon>
        <taxon>Oceanospirillales</taxon>
        <taxon>Oceanospirillaceae</taxon>
        <taxon>Oceanospirillum</taxon>
    </lineage>
</organism>
<evidence type="ECO:0008006" key="3">
    <source>
        <dbReference type="Google" id="ProtNLM"/>
    </source>
</evidence>
<evidence type="ECO:0000313" key="2">
    <source>
        <dbReference type="Proteomes" id="UP000565262"/>
    </source>
</evidence>
<dbReference type="EMBL" id="JACJFM010000002">
    <property type="protein sequence ID" value="MBB1485562.1"/>
    <property type="molecule type" value="Genomic_DNA"/>
</dbReference>
<proteinExistence type="predicted"/>
<keyword evidence="2" id="KW-1185">Reference proteome</keyword>
<dbReference type="RefSeq" id="WP_182807329.1">
    <property type="nucleotide sequence ID" value="NZ_JACJFM010000002.1"/>
</dbReference>
<comment type="caution">
    <text evidence="1">The sequence shown here is derived from an EMBL/GenBank/DDBJ whole genome shotgun (WGS) entry which is preliminary data.</text>
</comment>
<dbReference type="PROSITE" id="PS51257">
    <property type="entry name" value="PROKAR_LIPOPROTEIN"/>
    <property type="match status" value="1"/>
</dbReference>
<evidence type="ECO:0000313" key="1">
    <source>
        <dbReference type="EMBL" id="MBB1485562.1"/>
    </source>
</evidence>
<sequence>MSRQDSFTRITGSLVLASALLAGCSSSGYYYDRKTDYIDETTHAPLELPDTADKARFRELMPLPPVALKRPLNKDFTTPAPVPMPVTVEDIPPAELIQYAGNDTIAARMWLALADSPAAAWPLLQQEFQKLGWKVLKADPATGRVQFISANSLSGQAVNAVLRQSVRTNFSDLELLDNRGQVRTDNAARTVLNQLKEGLSAPRSAQSVSLLAQNISRNSYMILDEEPGKPPVLKLNADADRTWITLEKLLSHRLDESEQKLLESDVKERTFRLVWVPDQDLSSMPTQILSSFVDYILSETGDLESSFGLSRKAVSVKLAGSNPVQMTVVTEDGQPADTKKALFVLGEIRRLLN</sequence>
<gene>
    <name evidence="1" type="ORF">H4O21_02920</name>
</gene>
<accession>A0A839IM17</accession>
<dbReference type="AlphaFoldDB" id="A0A839IM17"/>